<dbReference type="AlphaFoldDB" id="A0A7R7I0D4"/>
<evidence type="ECO:0000313" key="2">
    <source>
        <dbReference type="Proteomes" id="UP000611640"/>
    </source>
</evidence>
<evidence type="ECO:0000313" key="1">
    <source>
        <dbReference type="EMBL" id="BCJ37913.1"/>
    </source>
</evidence>
<dbReference type="EMBL" id="AP023355">
    <property type="protein sequence ID" value="BCJ37913.1"/>
    <property type="molecule type" value="Genomic_DNA"/>
</dbReference>
<dbReference type="RefSeq" id="WP_203964039.1">
    <property type="nucleotide sequence ID" value="NZ_AP023355.1"/>
</dbReference>
<keyword evidence="2" id="KW-1185">Reference proteome</keyword>
<name>A0A7R7I0D4_9ACTN</name>
<proteinExistence type="predicted"/>
<reference evidence="1 2" key="1">
    <citation type="submission" date="2020-08" db="EMBL/GenBank/DDBJ databases">
        <title>Whole genome shotgun sequence of Actinocatenispora thailandica NBRC 105041.</title>
        <authorList>
            <person name="Komaki H."/>
            <person name="Tamura T."/>
        </authorList>
    </citation>
    <scope>NUCLEOTIDE SEQUENCE [LARGE SCALE GENOMIC DNA]</scope>
    <source>
        <strain evidence="1 2">NBRC 105041</strain>
    </source>
</reference>
<accession>A0A7R7I0D4</accession>
<dbReference type="KEGG" id="atl:Athai_54160"/>
<gene>
    <name evidence="1" type="ORF">Athai_54160</name>
</gene>
<organism evidence="1 2">
    <name type="scientific">Actinocatenispora thailandica</name>
    <dbReference type="NCBI Taxonomy" id="227318"/>
    <lineage>
        <taxon>Bacteria</taxon>
        <taxon>Bacillati</taxon>
        <taxon>Actinomycetota</taxon>
        <taxon>Actinomycetes</taxon>
        <taxon>Micromonosporales</taxon>
        <taxon>Micromonosporaceae</taxon>
        <taxon>Actinocatenispora</taxon>
    </lineage>
</organism>
<dbReference type="Proteomes" id="UP000611640">
    <property type="component" value="Chromosome"/>
</dbReference>
<sequence length="62" mass="7143">MLYAVLGAAERGYHYLVPPDLVSGQDFGEQTVNQAVRDFLRFNQPDRVRYDSAAILGRWRSR</sequence>
<protein>
    <submittedName>
        <fullName evidence="1">Uncharacterized protein</fullName>
    </submittedName>
</protein>